<keyword evidence="1" id="KW-0732">Signal</keyword>
<evidence type="ECO:0000313" key="2">
    <source>
        <dbReference type="EMBL" id="MBB5283598.1"/>
    </source>
</evidence>
<evidence type="ECO:0008006" key="4">
    <source>
        <dbReference type="Google" id="ProtNLM"/>
    </source>
</evidence>
<accession>A0A840TU78</accession>
<name>A0A840TU78_9BACT</name>
<dbReference type="PROSITE" id="PS51257">
    <property type="entry name" value="PROKAR_LIPOPROTEIN"/>
    <property type="match status" value="1"/>
</dbReference>
<feature type="chain" id="PRO_5032521716" description="DUF4595 domain-containing protein" evidence="1">
    <location>
        <begin position="25"/>
        <end position="326"/>
    </location>
</feature>
<sequence>MKTNPMRYVLVALLALAGCNPEEAVVLYPPLSPEPIQKSYAPDSVLKYLPQLGDVNQVRQYPFGATGKPATSLRLMEFTENNGSISYKTVFQYDPTGRLSQWTCYNQDGFIWSRQTYRYDEGGKVEVKTDFNKDVPRVSYGIQITTNDLLPVYTSLFEPVANHSSRVMRTEVVEEMPLRILQPGTTLSRLSFGTDGRLARQDVLYRHGVDETITSSSIFKWNEKGNTDFIHNVSFNNSNVSYYTYDDKPNPFRISGDITLFKNLLPSGWAGISSANNVVSMEVVSIAGVHEKLDYRYEYRPDGYPTTMKVYRNGELISTRTFKYNE</sequence>
<evidence type="ECO:0000256" key="1">
    <source>
        <dbReference type="SAM" id="SignalP"/>
    </source>
</evidence>
<organism evidence="2 3">
    <name type="scientific">Rhabdobacter roseus</name>
    <dbReference type="NCBI Taxonomy" id="1655419"/>
    <lineage>
        <taxon>Bacteria</taxon>
        <taxon>Pseudomonadati</taxon>
        <taxon>Bacteroidota</taxon>
        <taxon>Cytophagia</taxon>
        <taxon>Cytophagales</taxon>
        <taxon>Cytophagaceae</taxon>
        <taxon>Rhabdobacter</taxon>
    </lineage>
</organism>
<dbReference type="AlphaFoldDB" id="A0A840TU78"/>
<comment type="caution">
    <text evidence="2">The sequence shown here is derived from an EMBL/GenBank/DDBJ whole genome shotgun (WGS) entry which is preliminary data.</text>
</comment>
<dbReference type="Proteomes" id="UP000557307">
    <property type="component" value="Unassembled WGS sequence"/>
</dbReference>
<dbReference type="Gene3D" id="3.90.930.1">
    <property type="match status" value="1"/>
</dbReference>
<dbReference type="EMBL" id="JACHGF010000002">
    <property type="protein sequence ID" value="MBB5283598.1"/>
    <property type="molecule type" value="Genomic_DNA"/>
</dbReference>
<gene>
    <name evidence="2" type="ORF">HNQ92_001724</name>
</gene>
<evidence type="ECO:0000313" key="3">
    <source>
        <dbReference type="Proteomes" id="UP000557307"/>
    </source>
</evidence>
<dbReference type="RefSeq" id="WP_184173120.1">
    <property type="nucleotide sequence ID" value="NZ_JACHGF010000002.1"/>
</dbReference>
<protein>
    <recommendedName>
        <fullName evidence="4">DUF4595 domain-containing protein</fullName>
    </recommendedName>
</protein>
<keyword evidence="3" id="KW-1185">Reference proteome</keyword>
<proteinExistence type="predicted"/>
<reference evidence="2 3" key="1">
    <citation type="submission" date="2020-08" db="EMBL/GenBank/DDBJ databases">
        <title>Genomic Encyclopedia of Type Strains, Phase IV (KMG-IV): sequencing the most valuable type-strain genomes for metagenomic binning, comparative biology and taxonomic classification.</title>
        <authorList>
            <person name="Goeker M."/>
        </authorList>
    </citation>
    <scope>NUCLEOTIDE SEQUENCE [LARGE SCALE GENOMIC DNA]</scope>
    <source>
        <strain evidence="2 3">DSM 105074</strain>
    </source>
</reference>
<feature type="signal peptide" evidence="1">
    <location>
        <begin position="1"/>
        <end position="24"/>
    </location>
</feature>